<keyword evidence="4" id="KW-1185">Reference proteome</keyword>
<sequence length="398" mass="42435">MGCRSWSVRSREWPVADLLIGALLLAALVAASRLARDLRTLPDTAERRLTGATVSVVVPARDEEAVLPALLRSVHRVDGGVREVVVVDDASRDATASVARAGGATVLPAGDPPAGWTGKAWACHVGALATSADLLLFLDADTVLAPHALAGLLALHDRYPGLVSIQPFHTVGEPYEHLSAYFNAVSVLASGAFRRRPRGRPLAFGPCLLTSRAHYERVGGHAAVRHEILDDVELAAAYDRAGLPVRCAIGGRSVRMRSYPGGIRQLADGWTKNFASGATAAAPGPVVAAVAWVIAHHAVAVGALLAAWALLAGHAVPLGVGHPALWAVAWVAVSGQLRWVLRRLGSFGWWTWALFPVPLLAFDLVFARSVVRTTVRRSVRWRGREVPVDRPNSTERRA</sequence>
<evidence type="ECO:0000313" key="3">
    <source>
        <dbReference type="EMBL" id="TDE98788.1"/>
    </source>
</evidence>
<name>A0ABY2EAJ5_9MICO</name>
<reference evidence="3 4" key="1">
    <citation type="submission" date="2019-03" db="EMBL/GenBank/DDBJ databases">
        <title>Genomic features of bacteria from cold environments.</title>
        <authorList>
            <person name="Shen L."/>
        </authorList>
    </citation>
    <scope>NUCLEOTIDE SEQUENCE [LARGE SCALE GENOMIC DNA]</scope>
    <source>
        <strain evidence="4">T3246-1</strain>
    </source>
</reference>
<dbReference type="Proteomes" id="UP000504882">
    <property type="component" value="Unassembled WGS sequence"/>
</dbReference>
<organism evidence="3 4">
    <name type="scientific">Occultella glacieicola</name>
    <dbReference type="NCBI Taxonomy" id="2518684"/>
    <lineage>
        <taxon>Bacteria</taxon>
        <taxon>Bacillati</taxon>
        <taxon>Actinomycetota</taxon>
        <taxon>Actinomycetes</taxon>
        <taxon>Micrococcales</taxon>
        <taxon>Ruaniaceae</taxon>
        <taxon>Occultella</taxon>
    </lineage>
</organism>
<dbReference type="Gene3D" id="3.90.550.10">
    <property type="entry name" value="Spore Coat Polysaccharide Biosynthesis Protein SpsA, Chain A"/>
    <property type="match status" value="1"/>
</dbReference>
<dbReference type="SUPFAM" id="SSF53448">
    <property type="entry name" value="Nucleotide-diphospho-sugar transferases"/>
    <property type="match status" value="1"/>
</dbReference>
<feature type="transmembrane region" description="Helical" evidence="1">
    <location>
        <begin position="323"/>
        <end position="341"/>
    </location>
</feature>
<comment type="caution">
    <text evidence="3">The sequence shown here is derived from an EMBL/GenBank/DDBJ whole genome shotgun (WGS) entry which is preliminary data.</text>
</comment>
<dbReference type="InterPro" id="IPR001173">
    <property type="entry name" value="Glyco_trans_2-like"/>
</dbReference>
<keyword evidence="1" id="KW-0472">Membrane</keyword>
<feature type="transmembrane region" description="Helical" evidence="1">
    <location>
        <begin position="347"/>
        <end position="367"/>
    </location>
</feature>
<gene>
    <name evidence="3" type="ORF">EXU48_00870</name>
</gene>
<feature type="domain" description="Glycosyltransferase 2-like" evidence="2">
    <location>
        <begin position="55"/>
        <end position="209"/>
    </location>
</feature>
<evidence type="ECO:0000259" key="2">
    <source>
        <dbReference type="Pfam" id="PF00535"/>
    </source>
</evidence>
<dbReference type="Pfam" id="PF00535">
    <property type="entry name" value="Glycos_transf_2"/>
    <property type="match status" value="1"/>
</dbReference>
<protein>
    <submittedName>
        <fullName evidence="3">Glycosyltransferase</fullName>
    </submittedName>
</protein>
<evidence type="ECO:0000256" key="1">
    <source>
        <dbReference type="SAM" id="Phobius"/>
    </source>
</evidence>
<keyword evidence="1" id="KW-0812">Transmembrane</keyword>
<feature type="transmembrane region" description="Helical" evidence="1">
    <location>
        <begin position="289"/>
        <end position="311"/>
    </location>
</feature>
<proteinExistence type="predicted"/>
<dbReference type="EMBL" id="SMNA01000001">
    <property type="protein sequence ID" value="TDE98788.1"/>
    <property type="molecule type" value="Genomic_DNA"/>
</dbReference>
<dbReference type="PANTHER" id="PTHR43646">
    <property type="entry name" value="GLYCOSYLTRANSFERASE"/>
    <property type="match status" value="1"/>
</dbReference>
<dbReference type="InterPro" id="IPR029044">
    <property type="entry name" value="Nucleotide-diphossugar_trans"/>
</dbReference>
<accession>A0ABY2EAJ5</accession>
<keyword evidence="1" id="KW-1133">Transmembrane helix</keyword>
<evidence type="ECO:0000313" key="4">
    <source>
        <dbReference type="Proteomes" id="UP000504882"/>
    </source>
</evidence>
<dbReference type="PANTHER" id="PTHR43646:SF3">
    <property type="entry name" value="SLR1566 PROTEIN"/>
    <property type="match status" value="1"/>
</dbReference>